<feature type="transmembrane region" description="Helical" evidence="4">
    <location>
        <begin position="276"/>
        <end position="294"/>
    </location>
</feature>
<feature type="transmembrane region" description="Helical" evidence="4">
    <location>
        <begin position="234"/>
        <end position="255"/>
    </location>
</feature>
<keyword evidence="2 4" id="KW-1133">Transmembrane helix</keyword>
<evidence type="ECO:0000313" key="6">
    <source>
        <dbReference type="EMBL" id="SHG36569.1"/>
    </source>
</evidence>
<feature type="transmembrane region" description="Helical" evidence="4">
    <location>
        <begin position="211"/>
        <end position="228"/>
    </location>
</feature>
<dbReference type="PANTHER" id="PTHR23534:SF1">
    <property type="entry name" value="MAJOR FACILITATOR SUPERFAMILY PROTEIN"/>
    <property type="match status" value="1"/>
</dbReference>
<feature type="transmembrane region" description="Helical" evidence="4">
    <location>
        <begin position="32"/>
        <end position="54"/>
    </location>
</feature>
<dbReference type="Gene3D" id="1.20.1250.20">
    <property type="entry name" value="MFS general substrate transporter like domains"/>
    <property type="match status" value="1"/>
</dbReference>
<gene>
    <name evidence="6" type="ORF">SAMN05443663_102635</name>
</gene>
<organism evidence="6 7">
    <name type="scientific">Flavobacterium defluvii</name>
    <dbReference type="NCBI Taxonomy" id="370979"/>
    <lineage>
        <taxon>Bacteria</taxon>
        <taxon>Pseudomonadati</taxon>
        <taxon>Bacteroidota</taxon>
        <taxon>Flavobacteriia</taxon>
        <taxon>Flavobacteriales</taxon>
        <taxon>Flavobacteriaceae</taxon>
        <taxon>Flavobacterium</taxon>
    </lineage>
</organism>
<dbReference type="Pfam" id="PF07690">
    <property type="entry name" value="MFS_1"/>
    <property type="match status" value="1"/>
</dbReference>
<dbReference type="PROSITE" id="PS50850">
    <property type="entry name" value="MFS"/>
    <property type="match status" value="1"/>
</dbReference>
<reference evidence="7" key="1">
    <citation type="submission" date="2016-11" db="EMBL/GenBank/DDBJ databases">
        <authorList>
            <person name="Varghese N."/>
            <person name="Submissions S."/>
        </authorList>
    </citation>
    <scope>NUCLEOTIDE SEQUENCE [LARGE SCALE GENOMIC DNA]</scope>
    <source>
        <strain evidence="7">DSM 17963</strain>
    </source>
</reference>
<evidence type="ECO:0000256" key="1">
    <source>
        <dbReference type="ARBA" id="ARBA00022692"/>
    </source>
</evidence>
<dbReference type="Proteomes" id="UP000184071">
    <property type="component" value="Unassembled WGS sequence"/>
</dbReference>
<dbReference type="InterPro" id="IPR020846">
    <property type="entry name" value="MFS_dom"/>
</dbReference>
<keyword evidence="1 4" id="KW-0812">Transmembrane</keyword>
<dbReference type="InterPro" id="IPR011701">
    <property type="entry name" value="MFS"/>
</dbReference>
<feature type="transmembrane region" description="Helical" evidence="4">
    <location>
        <begin position="96"/>
        <end position="117"/>
    </location>
</feature>
<dbReference type="InterPro" id="IPR036259">
    <property type="entry name" value="MFS_trans_sf"/>
</dbReference>
<dbReference type="RefSeq" id="WP_241687387.1">
    <property type="nucleotide sequence ID" value="NZ_FQWC01000002.1"/>
</dbReference>
<feature type="transmembrane region" description="Helical" evidence="4">
    <location>
        <begin position="66"/>
        <end position="84"/>
    </location>
</feature>
<keyword evidence="7" id="KW-1185">Reference proteome</keyword>
<dbReference type="AlphaFoldDB" id="A0A1M5J8F4"/>
<protein>
    <submittedName>
        <fullName evidence="6">Predicted arabinose efflux permease, MFS family</fullName>
    </submittedName>
</protein>
<dbReference type="PANTHER" id="PTHR23534">
    <property type="entry name" value="MFS PERMEASE"/>
    <property type="match status" value="1"/>
</dbReference>
<evidence type="ECO:0000256" key="3">
    <source>
        <dbReference type="ARBA" id="ARBA00023136"/>
    </source>
</evidence>
<feature type="transmembrane region" description="Helical" evidence="4">
    <location>
        <begin position="184"/>
        <end position="204"/>
    </location>
</feature>
<dbReference type="GO" id="GO:0022857">
    <property type="term" value="F:transmembrane transporter activity"/>
    <property type="evidence" value="ECO:0007669"/>
    <property type="project" value="InterPro"/>
</dbReference>
<feature type="domain" description="Major facilitator superfamily (MFS) profile" evidence="5">
    <location>
        <begin position="1"/>
        <end position="322"/>
    </location>
</feature>
<accession>A0A1M5J8F4</accession>
<dbReference type="EMBL" id="FQWC01000002">
    <property type="protein sequence ID" value="SHG36569.1"/>
    <property type="molecule type" value="Genomic_DNA"/>
</dbReference>
<dbReference type="SUPFAM" id="SSF103473">
    <property type="entry name" value="MFS general substrate transporter"/>
    <property type="match status" value="1"/>
</dbReference>
<evidence type="ECO:0000313" key="7">
    <source>
        <dbReference type="Proteomes" id="UP000184071"/>
    </source>
</evidence>
<evidence type="ECO:0000256" key="2">
    <source>
        <dbReference type="ARBA" id="ARBA00022989"/>
    </source>
</evidence>
<sequence length="332" mass="36081">MGQRKAFLIGTIIGVLAGMLSFYAILKNSFVLFVLGNTLIGVCQAFTQYYRFAAADSVPQKIKGKAISFVIGGGVVAAIAGPALARSTQNIGAVSFAYSFLSISFLSIISFLVNFGLKEKKRITAQQKDFQFKQSRPLGEIMGQNKTILALLSSAVGYSVMIMIMTATPLAMHHCGYSGDDSSVVIQWHVLGMFVPSFFTGTLIEKFGTGRIILSGVGILFLHLYLVLTGTDFLHFVSGLIFLGIGWNFMFVGGSTLLSKVYREDEKEKVQAFHDFFVYIIMSISSLSAGGLLSRWGCKGVNIAAIPMLLIVLGAFAIMKAKHKREKRVAGF</sequence>
<evidence type="ECO:0000256" key="4">
    <source>
        <dbReference type="SAM" id="Phobius"/>
    </source>
</evidence>
<feature type="transmembrane region" description="Helical" evidence="4">
    <location>
        <begin position="148"/>
        <end position="172"/>
    </location>
</feature>
<name>A0A1M5J8F4_9FLAO</name>
<feature type="transmembrane region" description="Helical" evidence="4">
    <location>
        <begin position="7"/>
        <end position="26"/>
    </location>
</feature>
<feature type="transmembrane region" description="Helical" evidence="4">
    <location>
        <begin position="300"/>
        <end position="319"/>
    </location>
</feature>
<evidence type="ECO:0000259" key="5">
    <source>
        <dbReference type="PROSITE" id="PS50850"/>
    </source>
</evidence>
<proteinExistence type="predicted"/>
<keyword evidence="3 4" id="KW-0472">Membrane</keyword>